<organism evidence="4 5">
    <name type="scientific">Plectus sambesii</name>
    <dbReference type="NCBI Taxonomy" id="2011161"/>
    <lineage>
        <taxon>Eukaryota</taxon>
        <taxon>Metazoa</taxon>
        <taxon>Ecdysozoa</taxon>
        <taxon>Nematoda</taxon>
        <taxon>Chromadorea</taxon>
        <taxon>Plectida</taxon>
        <taxon>Plectina</taxon>
        <taxon>Plectoidea</taxon>
        <taxon>Plectidae</taxon>
        <taxon>Plectus</taxon>
    </lineage>
</organism>
<sequence>MIQNQIVYFLIVFGMFWQILANSTSADISTQTELAIDITKAQQSDIGSSAQTNTSDCKCPDNVDLNEKTPNGEISYNEQKSKSSFVCCTNCVSVISAPPGYLVEVTESIVYFENAPNTSLTIWNGNGNGGYVLGKLDNDNFIGAFLSTVNAMTLTFDAGKNASTCSRVYYNIVARLHKVLTPSPTSHSLSSDQPFHLITNKDLNSSSPYWTVTAETGKQVHLYLYGDTFDWFGGSIFVIDGTNVNGTIISQVTQLSATTNGSLNATSSSGGSLTILHEAGSYLNFFDINFLFTQLENDPSQCGTSDLVFLTSDSSPATNVQMNNNGNSTATCPAVLITYAQYSSYPGMQLSVSSLQGSMVLYGGVDYRQSSNNEIIRFSSMYEVISPVKVAGRVFVVLLAPGSVVNLNFRWSSSQSFDSVYGGSGGKGLIMSENFPYPNTNSINAGFRFYGSGNDHYEYSINVLRYDLGSNGSLTIKSTYSDSDFSKTLTSNGVNNTLMQFCAYSFAVNYNSNGVGQKGFVLRYDVGKACSRGLSPNWICIIASAATAFTAVAVRFIAYFWLRGKLRSQRNNANSAVQPVHYVPSQPDERGTRPSYEEAMMHSTQTASTSSDRHASVKTLHA</sequence>
<feature type="compositionally biased region" description="Basic and acidic residues" evidence="1">
    <location>
        <begin position="587"/>
        <end position="600"/>
    </location>
</feature>
<feature type="transmembrane region" description="Helical" evidence="2">
    <location>
        <begin position="541"/>
        <end position="562"/>
    </location>
</feature>
<proteinExistence type="predicted"/>
<dbReference type="InterPro" id="IPR035914">
    <property type="entry name" value="Sperma_CUB_dom_sf"/>
</dbReference>
<feature type="region of interest" description="Disordered" evidence="1">
    <location>
        <begin position="573"/>
        <end position="622"/>
    </location>
</feature>
<feature type="signal peptide" evidence="3">
    <location>
        <begin position="1"/>
        <end position="21"/>
    </location>
</feature>
<reference evidence="5" key="1">
    <citation type="submission" date="2022-11" db="UniProtKB">
        <authorList>
            <consortium name="WormBaseParasite"/>
        </authorList>
    </citation>
    <scope>IDENTIFICATION</scope>
</reference>
<name>A0A914VFE9_9BILA</name>
<keyword evidence="2" id="KW-0812">Transmembrane</keyword>
<keyword evidence="4" id="KW-1185">Reference proteome</keyword>
<protein>
    <submittedName>
        <fullName evidence="5">CUB domain-containing protein</fullName>
    </submittedName>
</protein>
<evidence type="ECO:0000313" key="5">
    <source>
        <dbReference type="WBParaSite" id="PSAMB.scaffold1887size34723.g15445.t1"/>
    </source>
</evidence>
<keyword evidence="2" id="KW-1133">Transmembrane helix</keyword>
<evidence type="ECO:0000256" key="1">
    <source>
        <dbReference type="SAM" id="MobiDB-lite"/>
    </source>
</evidence>
<keyword evidence="3" id="KW-0732">Signal</keyword>
<feature type="chain" id="PRO_5037343563" evidence="3">
    <location>
        <begin position="22"/>
        <end position="622"/>
    </location>
</feature>
<evidence type="ECO:0000313" key="4">
    <source>
        <dbReference type="Proteomes" id="UP000887566"/>
    </source>
</evidence>
<dbReference type="SUPFAM" id="SSF49854">
    <property type="entry name" value="Spermadhesin, CUB domain"/>
    <property type="match status" value="1"/>
</dbReference>
<keyword evidence="2" id="KW-0472">Membrane</keyword>
<dbReference type="AlphaFoldDB" id="A0A914VFE9"/>
<evidence type="ECO:0000256" key="3">
    <source>
        <dbReference type="SAM" id="SignalP"/>
    </source>
</evidence>
<evidence type="ECO:0000256" key="2">
    <source>
        <dbReference type="SAM" id="Phobius"/>
    </source>
</evidence>
<accession>A0A914VFE9</accession>
<dbReference type="WBParaSite" id="PSAMB.scaffold1887size34723.g15445.t1">
    <property type="protein sequence ID" value="PSAMB.scaffold1887size34723.g15445.t1"/>
    <property type="gene ID" value="PSAMB.scaffold1887size34723.g15445"/>
</dbReference>
<dbReference type="Proteomes" id="UP000887566">
    <property type="component" value="Unplaced"/>
</dbReference>